<dbReference type="Proteomes" id="UP000266723">
    <property type="component" value="Unassembled WGS sequence"/>
</dbReference>
<organism evidence="1 2">
    <name type="scientific">Brassica cretica</name>
    <name type="common">Mustard</name>
    <dbReference type="NCBI Taxonomy" id="69181"/>
    <lineage>
        <taxon>Eukaryota</taxon>
        <taxon>Viridiplantae</taxon>
        <taxon>Streptophyta</taxon>
        <taxon>Embryophyta</taxon>
        <taxon>Tracheophyta</taxon>
        <taxon>Spermatophyta</taxon>
        <taxon>Magnoliopsida</taxon>
        <taxon>eudicotyledons</taxon>
        <taxon>Gunneridae</taxon>
        <taxon>Pentapetalae</taxon>
        <taxon>rosids</taxon>
        <taxon>malvids</taxon>
        <taxon>Brassicales</taxon>
        <taxon>Brassicaceae</taxon>
        <taxon>Brassiceae</taxon>
        <taxon>Brassica</taxon>
    </lineage>
</organism>
<reference evidence="1 2" key="1">
    <citation type="journal article" date="2020" name="BMC Genomics">
        <title>Intraspecific diversification of the crop wild relative Brassica cretica Lam. using demographic model selection.</title>
        <authorList>
            <person name="Kioukis A."/>
            <person name="Michalopoulou V.A."/>
            <person name="Briers L."/>
            <person name="Pirintsos S."/>
            <person name="Studholme D.J."/>
            <person name="Pavlidis P."/>
            <person name="Sarris P.F."/>
        </authorList>
    </citation>
    <scope>NUCLEOTIDE SEQUENCE [LARGE SCALE GENOMIC DNA]</scope>
    <source>
        <strain evidence="2">cv. PFS-1207/04</strain>
    </source>
</reference>
<proteinExistence type="predicted"/>
<gene>
    <name evidence="1" type="ORF">DY000_02025681</name>
</gene>
<comment type="caution">
    <text evidence="1">The sequence shown here is derived from an EMBL/GenBank/DDBJ whole genome shotgun (WGS) entry which is preliminary data.</text>
</comment>
<keyword evidence="2" id="KW-1185">Reference proteome</keyword>
<dbReference type="EMBL" id="QGKV02000299">
    <property type="protein sequence ID" value="KAF3593303.1"/>
    <property type="molecule type" value="Genomic_DNA"/>
</dbReference>
<sequence>MGCRLMQPCDPREMAPKKFDPEVNMEQIQQQMSKLVVTEMEQNRGRVDSIEQTLQTM</sequence>
<protein>
    <submittedName>
        <fullName evidence="1">Uncharacterized protein</fullName>
    </submittedName>
</protein>
<name>A0ABQ7E9V2_BRACR</name>
<accession>A0ABQ7E9V2</accession>
<evidence type="ECO:0000313" key="2">
    <source>
        <dbReference type="Proteomes" id="UP000266723"/>
    </source>
</evidence>
<evidence type="ECO:0000313" key="1">
    <source>
        <dbReference type="EMBL" id="KAF3593303.1"/>
    </source>
</evidence>